<evidence type="ECO:0000256" key="2">
    <source>
        <dbReference type="SAM" id="SignalP"/>
    </source>
</evidence>
<accession>A0ABS6ABF4</accession>
<evidence type="ECO:0000256" key="1">
    <source>
        <dbReference type="SAM" id="Phobius"/>
    </source>
</evidence>
<reference evidence="7 8" key="1">
    <citation type="submission" date="2021-05" db="EMBL/GenBank/DDBJ databases">
        <title>Draft genomes of bacteria isolated from model marine particles.</title>
        <authorList>
            <person name="Datta M.S."/>
            <person name="Schwartzman J.A."/>
            <person name="Enke T.N."/>
            <person name="Saavedra J."/>
            <person name="Cermak N."/>
            <person name="Cordero O.X."/>
        </authorList>
    </citation>
    <scope>NUCLEOTIDE SEQUENCE [LARGE SCALE GENOMIC DNA]</scope>
    <source>
        <strain evidence="7 8">D2M19</strain>
    </source>
</reference>
<evidence type="ECO:0000259" key="6">
    <source>
        <dbReference type="Pfam" id="PF21088"/>
    </source>
</evidence>
<comment type="caution">
    <text evidence="7">The sequence shown here is derived from an EMBL/GenBank/DDBJ whole genome shotgun (WGS) entry which is preliminary data.</text>
</comment>
<feature type="transmembrane region" description="Helical" evidence="1">
    <location>
        <begin position="426"/>
        <end position="446"/>
    </location>
</feature>
<evidence type="ECO:0000259" key="5">
    <source>
        <dbReference type="Pfam" id="PF21082"/>
    </source>
</evidence>
<dbReference type="InterPro" id="IPR049142">
    <property type="entry name" value="MS_channel_1st"/>
</dbReference>
<feature type="domain" description="Mechanosensitive ion channel inner membrane" evidence="4">
    <location>
        <begin position="277"/>
        <end position="603"/>
    </location>
</feature>
<dbReference type="InterPro" id="IPR006685">
    <property type="entry name" value="MscS_channel_2nd"/>
</dbReference>
<proteinExistence type="predicted"/>
<feature type="chain" id="PRO_5045403500" evidence="2">
    <location>
        <begin position="31"/>
        <end position="887"/>
    </location>
</feature>
<feature type="domain" description="Mechanosensitive ion channel MscS C-terminal" evidence="5">
    <location>
        <begin position="780"/>
        <end position="862"/>
    </location>
</feature>
<feature type="transmembrane region" description="Helical" evidence="1">
    <location>
        <begin position="568"/>
        <end position="588"/>
    </location>
</feature>
<feature type="domain" description="Mechanosensitive ion channel MscS" evidence="3">
    <location>
        <begin position="706"/>
        <end position="771"/>
    </location>
</feature>
<name>A0ABS6ABF4_9GAMM</name>
<feature type="signal peptide" evidence="2">
    <location>
        <begin position="1"/>
        <end position="30"/>
    </location>
</feature>
<feature type="transmembrane region" description="Helical" evidence="1">
    <location>
        <begin position="319"/>
        <end position="341"/>
    </location>
</feature>
<dbReference type="Proteomes" id="UP000753376">
    <property type="component" value="Unassembled WGS sequence"/>
</dbReference>
<protein>
    <submittedName>
        <fullName evidence="7">Mechanosensitive ion channel</fullName>
    </submittedName>
</protein>
<feature type="transmembrane region" description="Helical" evidence="1">
    <location>
        <begin position="617"/>
        <end position="636"/>
    </location>
</feature>
<dbReference type="InterPro" id="IPR052702">
    <property type="entry name" value="MscS-like_channel"/>
</dbReference>
<feature type="transmembrane region" description="Helical" evidence="1">
    <location>
        <begin position="691"/>
        <end position="718"/>
    </location>
</feature>
<evidence type="ECO:0000313" key="7">
    <source>
        <dbReference type="EMBL" id="MBU2875466.1"/>
    </source>
</evidence>
<dbReference type="Pfam" id="PF00924">
    <property type="entry name" value="MS_channel_2nd"/>
    <property type="match status" value="1"/>
</dbReference>
<dbReference type="PANTHER" id="PTHR30347">
    <property type="entry name" value="POTASSIUM CHANNEL RELATED"/>
    <property type="match status" value="1"/>
</dbReference>
<dbReference type="PANTHER" id="PTHR30347:SF1">
    <property type="entry name" value="MECHANOSENSITIVE CHANNEL MSCK"/>
    <property type="match status" value="1"/>
</dbReference>
<feature type="transmembrane region" description="Helical" evidence="1">
    <location>
        <begin position="458"/>
        <end position="480"/>
    </location>
</feature>
<feature type="transmembrane region" description="Helical" evidence="1">
    <location>
        <begin position="492"/>
        <end position="510"/>
    </location>
</feature>
<dbReference type="Pfam" id="PF12794">
    <property type="entry name" value="MscS_TM"/>
    <property type="match status" value="1"/>
</dbReference>
<feature type="domain" description="Mechanosensitive ion channel transmembrane helices 2/3" evidence="6">
    <location>
        <begin position="663"/>
        <end position="704"/>
    </location>
</feature>
<dbReference type="EMBL" id="JAHKPV010000021">
    <property type="protein sequence ID" value="MBU2875466.1"/>
    <property type="molecule type" value="Genomic_DNA"/>
</dbReference>
<feature type="transmembrane region" description="Helical" evidence="1">
    <location>
        <begin position="667"/>
        <end position="685"/>
    </location>
</feature>
<dbReference type="RefSeq" id="WP_216009252.1">
    <property type="nucleotide sequence ID" value="NZ_JAHKPV010000021.1"/>
</dbReference>
<keyword evidence="2" id="KW-0732">Signal</keyword>
<organism evidence="7 8">
    <name type="scientific">Marinobacter salexigens</name>
    <dbReference type="NCBI Taxonomy" id="1925763"/>
    <lineage>
        <taxon>Bacteria</taxon>
        <taxon>Pseudomonadati</taxon>
        <taxon>Pseudomonadota</taxon>
        <taxon>Gammaproteobacteria</taxon>
        <taxon>Pseudomonadales</taxon>
        <taxon>Marinobacteraceae</taxon>
        <taxon>Marinobacter</taxon>
    </lineage>
</organism>
<sequence length="887" mass="98574">MKQRPTRYTVLERCLVGFYLLCLLALPAWAENNENSVPPEESRPAVQPELEADMETPPEITLPDVVSSDILDQVRALESSLAQRQVAVGESQKRLTYAESILTRLQDEYKSFELRLEKAGLNLTASYAKLLKQRLERLQRQSIASDLTEDIENKLASAREEQLKLEEFEAIAEPGDNTDGRRQTRRSELLRELHKAVTQHIDVLNEYYSTVTALQDQVQEYKKLLQQRLFWLPSAAAVSTETPGQLYRSAEWFASELHVGALSDTIARSWEERYTSITLVALLFLVLLIKQRAIADDLLENSRYIGNVGHDRVAFTIQALINSFLLALPGVLVFSLAALLLMEGNQFFSALSKGLTAAGFIMLLLAFIRNVARKHGLGESHFHWNPNSLLVIRREIPLLMAFVLPVTIITTSTSSTPEGTQFDDNLGRLLFTLVSIALAVFAQRIMKAVRAYKSQHGFLLFLHIIAVTTPLVLAIASLFGYHYTALELERNLFISICWLAFTSLLYYLGLRALSVRERRLTLDILREQRAAEQKAAKNREADNTTDENILPSLDMPEMNLKDISHQSTSLLGIVIAALAITGLTMLWADVFPALQLFDNITLWTIATDLQGGDPLPITLADVLLAILIATGTMLAARDLPGTLEVTILSRLNLEPGTGYAIKTLTSYLLVFAGVVACLAVAGVQWSKLQWLIAALGVGLGFGLQEIVANFVSGVILLFERPIRVGDMVTIDGITGTVARIRIRATTLVDWDRKEQIIPNKTFVTQDLTNWTLSDPITRVILRVGVAYGSDVNKAQEVLIGVASANERVVDDPAPEVFCVGLGDSSIDFELWVYIKDLEDMMPLSHEIHASITHALNEAGIEIPFPQQDIHVRNLPEVPKAPQSSHAT</sequence>
<gene>
    <name evidence="7" type="ORF">KO508_15815</name>
</gene>
<keyword evidence="1" id="KW-0472">Membrane</keyword>
<dbReference type="InterPro" id="IPR049278">
    <property type="entry name" value="MS_channel_C"/>
</dbReference>
<keyword evidence="8" id="KW-1185">Reference proteome</keyword>
<keyword evidence="1" id="KW-1133">Transmembrane helix</keyword>
<evidence type="ECO:0000259" key="4">
    <source>
        <dbReference type="Pfam" id="PF12794"/>
    </source>
</evidence>
<keyword evidence="1" id="KW-0812">Transmembrane</keyword>
<dbReference type="InterPro" id="IPR025692">
    <property type="entry name" value="MscS_IM_dom1"/>
</dbReference>
<evidence type="ECO:0000313" key="8">
    <source>
        <dbReference type="Proteomes" id="UP000753376"/>
    </source>
</evidence>
<dbReference type="Pfam" id="PF21088">
    <property type="entry name" value="MS_channel_1st"/>
    <property type="match status" value="1"/>
</dbReference>
<evidence type="ECO:0000259" key="3">
    <source>
        <dbReference type="Pfam" id="PF00924"/>
    </source>
</evidence>
<feature type="transmembrane region" description="Helical" evidence="1">
    <location>
        <begin position="347"/>
        <end position="368"/>
    </location>
</feature>
<feature type="transmembrane region" description="Helical" evidence="1">
    <location>
        <begin position="396"/>
        <end position="414"/>
    </location>
</feature>
<dbReference type="Pfam" id="PF21082">
    <property type="entry name" value="MS_channel_3rd"/>
    <property type="match status" value="1"/>
</dbReference>